<dbReference type="KEGG" id="nps:KRR39_17985"/>
<dbReference type="Pfam" id="PF13377">
    <property type="entry name" value="Peripla_BP_3"/>
    <property type="match status" value="1"/>
</dbReference>
<dbReference type="SMART" id="SM00354">
    <property type="entry name" value="HTH_LACI"/>
    <property type="match status" value="1"/>
</dbReference>
<gene>
    <name evidence="3" type="ORF">KRR39_17985</name>
</gene>
<protein>
    <submittedName>
        <fullName evidence="3">LacI family transcriptional regulator</fullName>
    </submittedName>
</protein>
<organism evidence="3 4">
    <name type="scientific">Nocardioides panacis</name>
    <dbReference type="NCBI Taxonomy" id="2849501"/>
    <lineage>
        <taxon>Bacteria</taxon>
        <taxon>Bacillati</taxon>
        <taxon>Actinomycetota</taxon>
        <taxon>Actinomycetes</taxon>
        <taxon>Propionibacteriales</taxon>
        <taxon>Nocardioidaceae</taxon>
        <taxon>Nocardioides</taxon>
    </lineage>
</organism>
<reference evidence="3" key="1">
    <citation type="submission" date="2021-06" db="EMBL/GenBank/DDBJ databases">
        <title>Complete genome sequence of Nocardioides sp. G188.</title>
        <authorList>
            <person name="Im W.-T."/>
        </authorList>
    </citation>
    <scope>NUCLEOTIDE SEQUENCE</scope>
    <source>
        <strain evidence="3">G188</strain>
    </source>
</reference>
<dbReference type="PANTHER" id="PTHR30146:SF138">
    <property type="entry name" value="TRANSCRIPTIONAL REGULATORY PROTEIN"/>
    <property type="match status" value="1"/>
</dbReference>
<dbReference type="EMBL" id="CP077062">
    <property type="protein sequence ID" value="QWZ07333.1"/>
    <property type="molecule type" value="Genomic_DNA"/>
</dbReference>
<dbReference type="Proteomes" id="UP000683575">
    <property type="component" value="Chromosome"/>
</dbReference>
<evidence type="ECO:0000259" key="2">
    <source>
        <dbReference type="PROSITE" id="PS50932"/>
    </source>
</evidence>
<accession>A0A975SWR5</accession>
<evidence type="ECO:0000256" key="1">
    <source>
        <dbReference type="SAM" id="MobiDB-lite"/>
    </source>
</evidence>
<dbReference type="PROSITE" id="PS50932">
    <property type="entry name" value="HTH_LACI_2"/>
    <property type="match status" value="1"/>
</dbReference>
<dbReference type="PANTHER" id="PTHR30146">
    <property type="entry name" value="LACI-RELATED TRANSCRIPTIONAL REPRESSOR"/>
    <property type="match status" value="1"/>
</dbReference>
<dbReference type="GO" id="GO:0000976">
    <property type="term" value="F:transcription cis-regulatory region binding"/>
    <property type="evidence" value="ECO:0007669"/>
    <property type="project" value="TreeGrafter"/>
</dbReference>
<keyword evidence="4" id="KW-1185">Reference proteome</keyword>
<evidence type="ECO:0000313" key="4">
    <source>
        <dbReference type="Proteomes" id="UP000683575"/>
    </source>
</evidence>
<proteinExistence type="predicted"/>
<sequence>MTRGRPPARPTIYDVAQRAGVSKSLVSLVLRDAPHVSPQRRQAVLTAISDLGYRPSSAASSLAGNRTRSIGVAIDDFENLWFVDLLRGMRRVLDESGHTVSVADRHLNAHLERDPVEAFLSMQVEGIVLAMESGGPVPDLGGVPVVVAGARDVVPPGADFVANDDAEGARLATEHLIGLGHVRIGHLTGGGGIAALRRASYEATMTAAGLTPVVTGSGATTEEDGYVATLALLEALPDVTGIFSANDVMLLGALAALRERHLAVPEDVSVVGYDNSPLAASHYLQLTTVDDRSVDVGAYAAEAILARQDEPDRDPSHVLLSPTLVHRASTSAPPRTVRR</sequence>
<name>A0A975SWR5_9ACTN</name>
<dbReference type="RefSeq" id="WP_216938844.1">
    <property type="nucleotide sequence ID" value="NZ_CP077062.1"/>
</dbReference>
<dbReference type="InterPro" id="IPR046335">
    <property type="entry name" value="LacI/GalR-like_sensor"/>
</dbReference>
<dbReference type="Pfam" id="PF00356">
    <property type="entry name" value="LacI"/>
    <property type="match status" value="1"/>
</dbReference>
<dbReference type="GO" id="GO:0003700">
    <property type="term" value="F:DNA-binding transcription factor activity"/>
    <property type="evidence" value="ECO:0007669"/>
    <property type="project" value="TreeGrafter"/>
</dbReference>
<dbReference type="InterPro" id="IPR000843">
    <property type="entry name" value="HTH_LacI"/>
</dbReference>
<feature type="region of interest" description="Disordered" evidence="1">
    <location>
        <begin position="311"/>
        <end position="339"/>
    </location>
</feature>
<dbReference type="AlphaFoldDB" id="A0A975SWR5"/>
<dbReference type="CDD" id="cd06267">
    <property type="entry name" value="PBP1_LacI_sugar_binding-like"/>
    <property type="match status" value="1"/>
</dbReference>
<evidence type="ECO:0000313" key="3">
    <source>
        <dbReference type="EMBL" id="QWZ07333.1"/>
    </source>
</evidence>
<feature type="domain" description="HTH lacI-type" evidence="2">
    <location>
        <begin position="10"/>
        <end position="64"/>
    </location>
</feature>
<dbReference type="CDD" id="cd01392">
    <property type="entry name" value="HTH_LacI"/>
    <property type="match status" value="1"/>
</dbReference>